<accession>A0A4V1A2T3</accession>
<organism evidence="1 2">
    <name type="scientific">Ureibacillus thermophilus</name>
    <dbReference type="NCBI Taxonomy" id="367743"/>
    <lineage>
        <taxon>Bacteria</taxon>
        <taxon>Bacillati</taxon>
        <taxon>Bacillota</taxon>
        <taxon>Bacilli</taxon>
        <taxon>Bacillales</taxon>
        <taxon>Caryophanaceae</taxon>
        <taxon>Ureibacillus</taxon>
    </lineage>
</organism>
<dbReference type="InterPro" id="IPR025626">
    <property type="entry name" value="YyzF"/>
</dbReference>
<protein>
    <submittedName>
        <fullName evidence="1">CxxH/CxxC protein</fullName>
    </submittedName>
</protein>
<evidence type="ECO:0000313" key="2">
    <source>
        <dbReference type="Proteomes" id="UP000291151"/>
    </source>
</evidence>
<dbReference type="NCBIfam" id="TIGR04129">
    <property type="entry name" value="CxxH_BA5709"/>
    <property type="match status" value="1"/>
</dbReference>
<reference evidence="1 2" key="1">
    <citation type="submission" date="2019-02" db="EMBL/GenBank/DDBJ databases">
        <title>Ureibacillus thermophilus.</title>
        <authorList>
            <person name="Sunny J.S."/>
            <person name="Natarajan A."/>
            <person name="Saleena L.M."/>
        </authorList>
    </citation>
    <scope>NUCLEOTIDE SEQUENCE [LARGE SCALE GENOMIC DNA]</scope>
    <source>
        <strain evidence="1 2">LM102</strain>
    </source>
</reference>
<dbReference type="Pfam" id="PF14116">
    <property type="entry name" value="YyzF"/>
    <property type="match status" value="1"/>
</dbReference>
<proteinExistence type="predicted"/>
<sequence length="54" mass="6354">MKKYCCEMHVNHALDVVVAETKEYPLLEKLEEEAKLSTKCDYCENEAKYIVSRK</sequence>
<dbReference type="RefSeq" id="WP_208651169.1">
    <property type="nucleotide sequence ID" value="NZ_CP036528.1"/>
</dbReference>
<evidence type="ECO:0000313" key="1">
    <source>
        <dbReference type="EMBL" id="QBK24850.1"/>
    </source>
</evidence>
<dbReference type="Proteomes" id="UP000291151">
    <property type="component" value="Chromosome"/>
</dbReference>
<dbReference type="EMBL" id="CP036528">
    <property type="protein sequence ID" value="QBK24850.1"/>
    <property type="molecule type" value="Genomic_DNA"/>
</dbReference>
<gene>
    <name evidence="1" type="ORF">DKZ56_02535</name>
</gene>
<name>A0A4V1A2T3_9BACL</name>
<dbReference type="AlphaFoldDB" id="A0A4V1A2T3"/>
<dbReference type="KEGG" id="uth:DKZ56_02535"/>
<keyword evidence="2" id="KW-1185">Reference proteome</keyword>